<gene>
    <name evidence="7" type="primary">cfap126</name>
</gene>
<sequence length="229" mass="25233">MSSFFSANQFDDTFRRMQNSGPAKKFKERPSTQMGHTAFIADNKGHLFPGVKKGNTWPDFKGTWDLPPRIPPCHINPTARSEAGINRLRTWGYVPQHAGMSDSHRDSKATGKVHDKGEQSSEGEQQDAAAPSSAGEARAPSQDCPGKRDERPASQNQDSQAAMVETDDRPVTQASGMDRNLSQQSVAEEKPAASEGTHSRLNNSRERTGSRVSKKPSSSRQTQREQQEQ</sequence>
<comment type="function">
    <text evidence="4">Microtubule inner protein (MIP) part of the dynein-decorated doublet microtubules (DMTs) in cilia axoneme. Acts as a regulator of cilium basal body docking and positioning in mono- and multiciliated cells. Regulates basal body docking and cilia formation in multiciliated lung cells. Regulates kinocilium positioning and stereocilia bundle morphogenesis in the inner ear.</text>
</comment>
<feature type="compositionally biased region" description="Low complexity" evidence="5">
    <location>
        <begin position="128"/>
        <end position="141"/>
    </location>
</feature>
<dbReference type="InParanoid" id="A0A6P7II16"/>
<dbReference type="PANTHER" id="PTHR34639">
    <property type="entry name" value="PROTEIN FLATTOP"/>
    <property type="match status" value="1"/>
</dbReference>
<accession>A0A6P7II16</accession>
<evidence type="ECO:0000313" key="6">
    <source>
        <dbReference type="Proteomes" id="UP000515145"/>
    </source>
</evidence>
<dbReference type="GeneID" id="114438215"/>
<organism evidence="6 7">
    <name type="scientific">Parambassis ranga</name>
    <name type="common">Indian glassy fish</name>
    <dbReference type="NCBI Taxonomy" id="210632"/>
    <lineage>
        <taxon>Eukaryota</taxon>
        <taxon>Metazoa</taxon>
        <taxon>Chordata</taxon>
        <taxon>Craniata</taxon>
        <taxon>Vertebrata</taxon>
        <taxon>Euteleostomi</taxon>
        <taxon>Actinopterygii</taxon>
        <taxon>Neopterygii</taxon>
        <taxon>Teleostei</taxon>
        <taxon>Neoteleostei</taxon>
        <taxon>Acanthomorphata</taxon>
        <taxon>Ovalentaria</taxon>
        <taxon>Ambassidae</taxon>
        <taxon>Parambassis</taxon>
    </lineage>
</organism>
<dbReference type="InterPro" id="IPR038797">
    <property type="entry name" value="Fltp"/>
</dbReference>
<comment type="similarity">
    <text evidence="1">Belongs to the Flattop family.</text>
</comment>
<keyword evidence="6" id="KW-1185">Reference proteome</keyword>
<feature type="compositionally biased region" description="Basic and acidic residues" evidence="5">
    <location>
        <begin position="102"/>
        <end position="119"/>
    </location>
</feature>
<evidence type="ECO:0000256" key="1">
    <source>
        <dbReference type="ARBA" id="ARBA00009887"/>
    </source>
</evidence>
<evidence type="ECO:0000256" key="3">
    <source>
        <dbReference type="ARBA" id="ARBA00033306"/>
    </source>
</evidence>
<evidence type="ECO:0000256" key="5">
    <source>
        <dbReference type="SAM" id="MobiDB-lite"/>
    </source>
</evidence>
<feature type="compositionally biased region" description="Polar residues" evidence="5">
    <location>
        <begin position="172"/>
        <end position="186"/>
    </location>
</feature>
<dbReference type="OrthoDB" id="521617at2759"/>
<name>A0A6P7II16_9TELE</name>
<reference evidence="7" key="1">
    <citation type="submission" date="2025-08" db="UniProtKB">
        <authorList>
            <consortium name="RefSeq"/>
        </authorList>
    </citation>
    <scope>IDENTIFICATION</scope>
</reference>
<dbReference type="AlphaFoldDB" id="A0A6P7II16"/>
<dbReference type="Proteomes" id="UP000515145">
    <property type="component" value="Chromosome 7"/>
</dbReference>
<dbReference type="Pfam" id="PF22611">
    <property type="entry name" value="CFAP126"/>
    <property type="match status" value="1"/>
</dbReference>
<feature type="region of interest" description="Disordered" evidence="5">
    <location>
        <begin position="96"/>
        <end position="229"/>
    </location>
</feature>
<evidence type="ECO:0000256" key="2">
    <source>
        <dbReference type="ARBA" id="ARBA00019181"/>
    </source>
</evidence>
<dbReference type="RefSeq" id="XP_028265213.1">
    <property type="nucleotide sequence ID" value="XM_028409412.1"/>
</dbReference>
<dbReference type="PANTHER" id="PTHR34639:SF1">
    <property type="entry name" value="PROTEIN FLATTOP"/>
    <property type="match status" value="1"/>
</dbReference>
<protein>
    <recommendedName>
        <fullName evidence="2">Protein Flattop</fullName>
    </recommendedName>
    <alternativeName>
        <fullName evidence="3">Cilia- and flagella-associated protein 126</fullName>
    </alternativeName>
</protein>
<dbReference type="CDD" id="cd23705">
    <property type="entry name" value="Flattop"/>
    <property type="match status" value="1"/>
</dbReference>
<evidence type="ECO:0000256" key="4">
    <source>
        <dbReference type="ARBA" id="ARBA00045261"/>
    </source>
</evidence>
<dbReference type="GO" id="GO:0036064">
    <property type="term" value="C:ciliary basal body"/>
    <property type="evidence" value="ECO:0007669"/>
    <property type="project" value="TreeGrafter"/>
</dbReference>
<dbReference type="CTD" id="257177"/>
<proteinExistence type="inferred from homology"/>
<dbReference type="FunCoup" id="A0A6P7II16">
    <property type="interactions" value="36"/>
</dbReference>
<evidence type="ECO:0000313" key="7">
    <source>
        <dbReference type="RefSeq" id="XP_028265213.1"/>
    </source>
</evidence>
<dbReference type="GO" id="GO:0044782">
    <property type="term" value="P:cilium organization"/>
    <property type="evidence" value="ECO:0007669"/>
    <property type="project" value="TreeGrafter"/>
</dbReference>